<dbReference type="EMBL" id="AE017126">
    <property type="protein sequence ID" value="AAP99192.1"/>
    <property type="molecule type" value="Genomic_DNA"/>
</dbReference>
<reference evidence="1 2" key="1">
    <citation type="journal article" date="2003" name="Proc. Natl. Acad. Sci. U.S.A.">
        <title>Genome sequence of the cyanobacterium Prochlorococcus marinus SS120, a nearly minimal oxyphototrophic genome.</title>
        <authorList>
            <person name="Dufresne A."/>
            <person name="Salanoubat M."/>
            <person name="Partensky F."/>
            <person name="Artiguenave F."/>
            <person name="Axmann I.M."/>
            <person name="Barbe V."/>
            <person name="Duprat S."/>
            <person name="Galperin M.Y."/>
            <person name="Koonin E.V."/>
            <person name="Le Gall F."/>
            <person name="Makarova K.S."/>
            <person name="Ostrowski M."/>
            <person name="Oztas S."/>
            <person name="Robert C."/>
            <person name="Rogozin I.B."/>
            <person name="Scanlan D.J."/>
            <person name="Tandeau de Marsac N."/>
            <person name="Weissenbach J."/>
            <person name="Wincker P."/>
            <person name="Wolf Y.I."/>
            <person name="Hess W.R."/>
        </authorList>
    </citation>
    <scope>NUCLEOTIDE SEQUENCE [LARGE SCALE GENOMIC DNA]</scope>
    <source>
        <strain evidence="2">SARG / CCMP1375 / SS120</strain>
    </source>
</reference>
<dbReference type="AlphaFoldDB" id="Q7VE67"/>
<dbReference type="KEGG" id="pma:Pro_0146"/>
<proteinExistence type="predicted"/>
<keyword evidence="2" id="KW-1185">Reference proteome</keyword>
<evidence type="ECO:0000313" key="1">
    <source>
        <dbReference type="EMBL" id="AAP99192.1"/>
    </source>
</evidence>
<dbReference type="EnsemblBacteria" id="AAP99192">
    <property type="protein sequence ID" value="AAP99192"/>
    <property type="gene ID" value="Pro_0146"/>
</dbReference>
<protein>
    <submittedName>
        <fullName evidence="1">Uncharacterized protein</fullName>
    </submittedName>
</protein>
<accession>Q7VE67</accession>
<dbReference type="Proteomes" id="UP000001420">
    <property type="component" value="Chromosome"/>
</dbReference>
<dbReference type="HOGENOM" id="CLU_1957609_0_0_3"/>
<gene>
    <name evidence="1" type="ordered locus">Pro_0146</name>
</gene>
<name>Q7VE67_PROMA</name>
<dbReference type="STRING" id="167539.Pro_0146"/>
<sequence length="128" mass="14915">MSQCRCCGFTNNPGIFFCQKCDVKLGASYEAKYSTKNISSPEELADTEKELFKKIIDMSRELRKGRFNFSGLEDLIDLEEDVQETNNDLLLFRFSELINELFFDYVIPKSVQLFGRVRDVFERNIVSQ</sequence>
<evidence type="ECO:0000313" key="2">
    <source>
        <dbReference type="Proteomes" id="UP000001420"/>
    </source>
</evidence>
<organism evidence="1 2">
    <name type="scientific">Prochlorococcus marinus (strain SARG / CCMP1375 / SS120)</name>
    <dbReference type="NCBI Taxonomy" id="167539"/>
    <lineage>
        <taxon>Bacteria</taxon>
        <taxon>Bacillati</taxon>
        <taxon>Cyanobacteriota</taxon>
        <taxon>Cyanophyceae</taxon>
        <taxon>Synechococcales</taxon>
        <taxon>Prochlorococcaceae</taxon>
        <taxon>Prochlorococcus</taxon>
    </lineage>
</organism>
<dbReference type="PATRIC" id="fig|167539.5.peg.152"/>
<dbReference type="RefSeq" id="WP_011124301.1">
    <property type="nucleotide sequence ID" value="NC_005042.1"/>
</dbReference>